<dbReference type="InterPro" id="IPR045886">
    <property type="entry name" value="ThiF/MoeB/HesA"/>
</dbReference>
<dbReference type="SUPFAM" id="SSF52821">
    <property type="entry name" value="Rhodanese/Cell cycle control phosphatase"/>
    <property type="match status" value="1"/>
</dbReference>
<evidence type="ECO:0000313" key="2">
    <source>
        <dbReference type="EMBL" id="AIG64319.1"/>
    </source>
</evidence>
<dbReference type="RefSeq" id="WP_144239892.1">
    <property type="nucleotide sequence ID" value="NZ_CP008944.1"/>
</dbReference>
<dbReference type="CDD" id="cd00757">
    <property type="entry name" value="ThiF_MoeB_HesA_family"/>
    <property type="match status" value="1"/>
</dbReference>
<proteinExistence type="predicted"/>
<evidence type="ECO:0000259" key="1">
    <source>
        <dbReference type="PROSITE" id="PS50206"/>
    </source>
</evidence>
<dbReference type="EMBL" id="CP008944">
    <property type="protein sequence ID" value="AIG64319.1"/>
    <property type="molecule type" value="Genomic_DNA"/>
</dbReference>
<organism evidence="2 3">
    <name type="scientific">Corynebacterium atypicum</name>
    <dbReference type="NCBI Taxonomy" id="191610"/>
    <lineage>
        <taxon>Bacteria</taxon>
        <taxon>Bacillati</taxon>
        <taxon>Actinomycetota</taxon>
        <taxon>Actinomycetes</taxon>
        <taxon>Mycobacteriales</taxon>
        <taxon>Corynebacteriaceae</taxon>
        <taxon>Corynebacterium</taxon>
    </lineage>
</organism>
<gene>
    <name evidence="2" type="ORF">CATYP_06530</name>
</gene>
<dbReference type="Pfam" id="PF00581">
    <property type="entry name" value="Rhodanese"/>
    <property type="match status" value="1"/>
</dbReference>
<dbReference type="SUPFAM" id="SSF69572">
    <property type="entry name" value="Activating enzymes of the ubiquitin-like proteins"/>
    <property type="match status" value="1"/>
</dbReference>
<sequence length="391" mass="40567">MSRGQGIESLGRYRRQIALAGFGMAGQEKLAGAHVAVLGAGGLGAPALLYLAGAGVGRITVIDDDHVELSNLHRQVIHSTARVGQLKADSARQAMLELNPDITVTAVSQRLEPATALGVLDGADVLIDGADNFPARHTASWACANLGIAHVWGSILGFEAQASVFDARVGPVYEDLFPVAPPPGAVPSCAEAGVLGPVVGEVGSLLAMEAIKVVTGVGTPLIGTLAFLDSLGGRWEYVPVQPNADIARAVRAGELLAKPAGPDGLACEMAAGNHGARDAGGARGGELAEDRIVEVDEIPEGAALLDVREDHEWDNYRLPGAVHLRLGEILVGSEIPDIDGAPAREFSGPIVVYCAGGVRSARAVAQLHKRGYRGLMSLRGGIDGWLDRHSF</sequence>
<accession>A0ABN4DFV7</accession>
<dbReference type="PANTHER" id="PTHR10953">
    <property type="entry name" value="UBIQUITIN-ACTIVATING ENZYME E1"/>
    <property type="match status" value="1"/>
</dbReference>
<feature type="domain" description="Rhodanese" evidence="1">
    <location>
        <begin position="298"/>
        <end position="390"/>
    </location>
</feature>
<keyword evidence="3" id="KW-1185">Reference proteome</keyword>
<dbReference type="InterPro" id="IPR036873">
    <property type="entry name" value="Rhodanese-like_dom_sf"/>
</dbReference>
<protein>
    <submittedName>
        <fullName evidence="2">Molybdopterin biosynthesis protein MoeB</fullName>
    </submittedName>
</protein>
<evidence type="ECO:0000313" key="3">
    <source>
        <dbReference type="Proteomes" id="UP000028504"/>
    </source>
</evidence>
<dbReference type="Gene3D" id="3.40.250.10">
    <property type="entry name" value="Rhodanese-like domain"/>
    <property type="match status" value="1"/>
</dbReference>
<dbReference type="CDD" id="cd00158">
    <property type="entry name" value="RHOD"/>
    <property type="match status" value="1"/>
</dbReference>
<dbReference type="Pfam" id="PF00899">
    <property type="entry name" value="ThiF"/>
    <property type="match status" value="1"/>
</dbReference>
<dbReference type="Proteomes" id="UP000028504">
    <property type="component" value="Chromosome"/>
</dbReference>
<reference evidence="2 3" key="1">
    <citation type="submission" date="2014-07" db="EMBL/GenBank/DDBJ databases">
        <title>Complete genome sequence of Corynebacterium atypicum DSM 44849: identifiction of the mycolic acid biosynthesis genes.</title>
        <authorList>
            <person name="Tippelt A."/>
            <person name="Mollmann S."/>
            <person name="Albersmeier A."/>
            <person name="Jaenicke S."/>
            <person name="Ruckert C."/>
            <person name="Tauch A."/>
        </authorList>
    </citation>
    <scope>NUCLEOTIDE SEQUENCE [LARGE SCALE GENOMIC DNA]</scope>
    <source>
        <strain evidence="2 3">R2070</strain>
    </source>
</reference>
<dbReference type="InterPro" id="IPR001763">
    <property type="entry name" value="Rhodanese-like_dom"/>
</dbReference>
<dbReference type="InterPro" id="IPR000594">
    <property type="entry name" value="ThiF_NAD_FAD-bd"/>
</dbReference>
<dbReference type="InterPro" id="IPR035985">
    <property type="entry name" value="Ubiquitin-activating_enz"/>
</dbReference>
<name>A0ABN4DFV7_9CORY</name>
<dbReference type="Gene3D" id="3.40.50.720">
    <property type="entry name" value="NAD(P)-binding Rossmann-like Domain"/>
    <property type="match status" value="1"/>
</dbReference>
<dbReference type="PROSITE" id="PS50206">
    <property type="entry name" value="RHODANESE_3"/>
    <property type="match status" value="1"/>
</dbReference>
<dbReference type="PANTHER" id="PTHR10953:SF102">
    <property type="entry name" value="ADENYLYLTRANSFERASE AND SULFURTRANSFERASE MOCS3"/>
    <property type="match status" value="1"/>
</dbReference>
<dbReference type="SMART" id="SM00450">
    <property type="entry name" value="RHOD"/>
    <property type="match status" value="1"/>
</dbReference>